<organism evidence="5 6">
    <name type="scientific">Dactylonectria macrodidyma</name>
    <dbReference type="NCBI Taxonomy" id="307937"/>
    <lineage>
        <taxon>Eukaryota</taxon>
        <taxon>Fungi</taxon>
        <taxon>Dikarya</taxon>
        <taxon>Ascomycota</taxon>
        <taxon>Pezizomycotina</taxon>
        <taxon>Sordariomycetes</taxon>
        <taxon>Hypocreomycetidae</taxon>
        <taxon>Hypocreales</taxon>
        <taxon>Nectriaceae</taxon>
        <taxon>Dactylonectria</taxon>
    </lineage>
</organism>
<feature type="repeat" description="ANK" evidence="3">
    <location>
        <begin position="433"/>
        <end position="467"/>
    </location>
</feature>
<dbReference type="PROSITE" id="PS50088">
    <property type="entry name" value="ANK_REPEAT"/>
    <property type="match status" value="7"/>
</dbReference>
<dbReference type="InterPro" id="IPR036770">
    <property type="entry name" value="Ankyrin_rpt-contain_sf"/>
</dbReference>
<dbReference type="PROSITE" id="PS50297">
    <property type="entry name" value="ANK_REP_REGION"/>
    <property type="match status" value="4"/>
</dbReference>
<feature type="region of interest" description="Disordered" evidence="4">
    <location>
        <begin position="913"/>
        <end position="935"/>
    </location>
</feature>
<dbReference type="SUPFAM" id="SSF48403">
    <property type="entry name" value="Ankyrin repeat"/>
    <property type="match status" value="3"/>
</dbReference>
<evidence type="ECO:0000256" key="4">
    <source>
        <dbReference type="SAM" id="MobiDB-lite"/>
    </source>
</evidence>
<accession>A0A9P9FLU6</accession>
<evidence type="ECO:0000256" key="1">
    <source>
        <dbReference type="ARBA" id="ARBA00022737"/>
    </source>
</evidence>
<dbReference type="Proteomes" id="UP000738349">
    <property type="component" value="Unassembled WGS sequence"/>
</dbReference>
<keyword evidence="2 3" id="KW-0040">ANK repeat</keyword>
<dbReference type="Pfam" id="PF12796">
    <property type="entry name" value="Ank_2"/>
    <property type="match status" value="3"/>
</dbReference>
<dbReference type="OrthoDB" id="20872at2759"/>
<dbReference type="InterPro" id="IPR002110">
    <property type="entry name" value="Ankyrin_rpt"/>
</dbReference>
<feature type="repeat" description="ANK" evidence="3">
    <location>
        <begin position="60"/>
        <end position="87"/>
    </location>
</feature>
<comment type="caution">
    <text evidence="5">The sequence shown here is derived from an EMBL/GenBank/DDBJ whole genome shotgun (WGS) entry which is preliminary data.</text>
</comment>
<dbReference type="Pfam" id="PF00023">
    <property type="entry name" value="Ank"/>
    <property type="match status" value="1"/>
</dbReference>
<dbReference type="PANTHER" id="PTHR24198">
    <property type="entry name" value="ANKYRIN REPEAT AND PROTEIN KINASE DOMAIN-CONTAINING PROTEIN"/>
    <property type="match status" value="1"/>
</dbReference>
<dbReference type="SMART" id="SM00248">
    <property type="entry name" value="ANK"/>
    <property type="match status" value="15"/>
</dbReference>
<sequence length="935" mass="102168">MMPFHHPLENLSVPQLLARLFSVSSVKPRISLHEATRHGDEDAVRSLIEAGCDLDELDEEDRSALQLAASSGCSDIFAMLLEAGASVGVLVPPASLADVCVISYRLLSKSFEIILWGWLASKAGVPVPNLIVRNAWFRASTHLLVLPTLYWGSAALLLRSHPKVYMNVASILESLSTFKGNTEHMLALFLDSNPELDDAELVLIWIHAVEKGYTGICQRLLWTDFPVDFFYVYDDHPDYVTALMRACGASHIDLVLLLLSHGADPTLLDNHGRSCIILAVARPYKDTNAGSEEDADKILQVLLGTDAIQYINTVQKSEDPEVTDFSLADRHGWPLADAVQNLRINAVQRLLEAGADPNLKDESNWTALHSASRRHSREAIEIVRLLVHYSADVNAVCDNGWTPLGCAASTGSFVEVVEILVEAGAHIESTAGKETTALQIAARHDVSGGEIVRYLVRRNADVNATGGKFGSVLLATLQRPWSFVREADGTMSSGSPQPQIIDFLSEFLEHNMDINSVPEAHHCAIQIAAKKGHSLVVSFLLEHGAKIQVTGVNWPSAREFNESESPVYRNTPQTSILSLVPSSHDEVFKILLAAGVSPNADSVDFKHVSYKTLLGAACSRNDGDFLKTATLLLEHGADPNFRDSYGHLPVQRAAYAVSLAHMQKLIEYGTEMEIQDGDEYGSLFHSLCKGAAVDPESLSGRDAFLECFHFLESRLPRGTVWKQDGDGKTCLHYLAEMAKETQLLAKVDGSFGSTESSAIPTLQMFLGSHGLPHMIERVPEPSPGVFFLADSGGRLAFHIMALRGDVESMIYLIEHVKTVEMNGESDADADMGEYMASTLLTLCDNHGWTTLHFAASEGRAFACNYLLEASELSTLTSTKDSVVDLANSKNHYQVGEYIATYIEGKISGDETDSSESQCCIDEGSSEDTDPRVCNR</sequence>
<evidence type="ECO:0000256" key="2">
    <source>
        <dbReference type="ARBA" id="ARBA00023043"/>
    </source>
</evidence>
<evidence type="ECO:0000313" key="6">
    <source>
        <dbReference type="Proteomes" id="UP000738349"/>
    </source>
</evidence>
<feature type="repeat" description="ANK" evidence="3">
    <location>
        <begin position="238"/>
        <end position="270"/>
    </location>
</feature>
<reference evidence="5" key="1">
    <citation type="journal article" date="2021" name="Nat. Commun.">
        <title>Genetic determinants of endophytism in the Arabidopsis root mycobiome.</title>
        <authorList>
            <person name="Mesny F."/>
            <person name="Miyauchi S."/>
            <person name="Thiergart T."/>
            <person name="Pickel B."/>
            <person name="Atanasova L."/>
            <person name="Karlsson M."/>
            <person name="Huettel B."/>
            <person name="Barry K.W."/>
            <person name="Haridas S."/>
            <person name="Chen C."/>
            <person name="Bauer D."/>
            <person name="Andreopoulos W."/>
            <person name="Pangilinan J."/>
            <person name="LaButti K."/>
            <person name="Riley R."/>
            <person name="Lipzen A."/>
            <person name="Clum A."/>
            <person name="Drula E."/>
            <person name="Henrissat B."/>
            <person name="Kohler A."/>
            <person name="Grigoriev I.V."/>
            <person name="Martin F.M."/>
            <person name="Hacquard S."/>
        </authorList>
    </citation>
    <scope>NUCLEOTIDE SEQUENCE</scope>
    <source>
        <strain evidence="5">MPI-CAGE-AT-0147</strain>
    </source>
</reference>
<gene>
    <name evidence="5" type="ORF">EDB81DRAFT_942427</name>
</gene>
<dbReference type="Gene3D" id="1.25.40.20">
    <property type="entry name" value="Ankyrin repeat-containing domain"/>
    <property type="match status" value="4"/>
</dbReference>
<evidence type="ECO:0000313" key="5">
    <source>
        <dbReference type="EMBL" id="KAH7165371.1"/>
    </source>
</evidence>
<dbReference type="EMBL" id="JAGMUV010000003">
    <property type="protein sequence ID" value="KAH7165371.1"/>
    <property type="molecule type" value="Genomic_DNA"/>
</dbReference>
<name>A0A9P9FLU6_9HYPO</name>
<proteinExistence type="predicted"/>
<protein>
    <submittedName>
        <fullName evidence="5">Ankyrin repeat-containing domain protein</fullName>
    </submittedName>
</protein>
<feature type="repeat" description="ANK" evidence="3">
    <location>
        <begin position="27"/>
        <end position="59"/>
    </location>
</feature>
<dbReference type="GO" id="GO:0005737">
    <property type="term" value="C:cytoplasm"/>
    <property type="evidence" value="ECO:0007669"/>
    <property type="project" value="TreeGrafter"/>
</dbReference>
<feature type="repeat" description="ANK" evidence="3">
    <location>
        <begin position="334"/>
        <end position="362"/>
    </location>
</feature>
<keyword evidence="6" id="KW-1185">Reference proteome</keyword>
<feature type="repeat" description="ANK" evidence="3">
    <location>
        <begin position="363"/>
        <end position="398"/>
    </location>
</feature>
<dbReference type="PANTHER" id="PTHR24198:SF165">
    <property type="entry name" value="ANKYRIN REPEAT-CONTAINING PROTEIN-RELATED"/>
    <property type="match status" value="1"/>
</dbReference>
<feature type="repeat" description="ANK" evidence="3">
    <location>
        <begin position="399"/>
        <end position="432"/>
    </location>
</feature>
<dbReference type="AlphaFoldDB" id="A0A9P9FLU6"/>
<evidence type="ECO:0000256" key="3">
    <source>
        <dbReference type="PROSITE-ProRule" id="PRU00023"/>
    </source>
</evidence>
<keyword evidence="1" id="KW-0677">Repeat</keyword>